<comment type="caution">
    <text evidence="5">The sequence shown here is derived from an EMBL/GenBank/DDBJ whole genome shotgun (WGS) entry which is preliminary data.</text>
</comment>
<evidence type="ECO:0000256" key="2">
    <source>
        <dbReference type="ARBA" id="ARBA00023125"/>
    </source>
</evidence>
<protein>
    <recommendedName>
        <fullName evidence="4">Peptidase S24/S26A/S26B/S26C domain-containing protein</fullName>
    </recommendedName>
</protein>
<dbReference type="GO" id="GO:0003677">
    <property type="term" value="F:DNA binding"/>
    <property type="evidence" value="ECO:0007669"/>
    <property type="project" value="UniProtKB-KW"/>
</dbReference>
<organism evidence="5 6">
    <name type="scientific">Snodgrassella alvi</name>
    <dbReference type="NCBI Taxonomy" id="1196083"/>
    <lineage>
        <taxon>Bacteria</taxon>
        <taxon>Pseudomonadati</taxon>
        <taxon>Pseudomonadota</taxon>
        <taxon>Betaproteobacteria</taxon>
        <taxon>Neisseriales</taxon>
        <taxon>Neisseriaceae</taxon>
        <taxon>Snodgrassella</taxon>
    </lineage>
</organism>
<accession>A0A2N9XWK5</accession>
<dbReference type="InterPro" id="IPR015927">
    <property type="entry name" value="Peptidase_S24_S26A/B/C"/>
</dbReference>
<dbReference type="EMBL" id="MEIS01000117">
    <property type="protein sequence ID" value="PIT54088.1"/>
    <property type="molecule type" value="Genomic_DNA"/>
</dbReference>
<name>A0A2N9XWK5_9NEIS</name>
<keyword evidence="3" id="KW-0804">Transcription</keyword>
<keyword evidence="2" id="KW-0238">DNA-binding</keyword>
<evidence type="ECO:0000313" key="6">
    <source>
        <dbReference type="Proteomes" id="UP000229434"/>
    </source>
</evidence>
<dbReference type="Pfam" id="PF00717">
    <property type="entry name" value="Peptidase_S24"/>
    <property type="match status" value="1"/>
</dbReference>
<dbReference type="InterPro" id="IPR039418">
    <property type="entry name" value="LexA-like"/>
</dbReference>
<dbReference type="RefSeq" id="WP_100137830.1">
    <property type="nucleotide sequence ID" value="NZ_MEIS01000117.1"/>
</dbReference>
<dbReference type="Gene3D" id="2.10.109.10">
    <property type="entry name" value="Umud Fragment, subunit A"/>
    <property type="match status" value="1"/>
</dbReference>
<dbReference type="PANTHER" id="PTHR40661:SF2">
    <property type="entry name" value="HTH-TYPE TRANSCRIPTIONAL REGULATOR PRTR"/>
    <property type="match status" value="1"/>
</dbReference>
<dbReference type="Proteomes" id="UP000229434">
    <property type="component" value="Unassembled WGS sequence"/>
</dbReference>
<dbReference type="CDD" id="cd06529">
    <property type="entry name" value="S24_LexA-like"/>
    <property type="match status" value="1"/>
</dbReference>
<dbReference type="SUPFAM" id="SSF51306">
    <property type="entry name" value="LexA/Signal peptidase"/>
    <property type="match status" value="1"/>
</dbReference>
<evidence type="ECO:0000259" key="4">
    <source>
        <dbReference type="Pfam" id="PF00717"/>
    </source>
</evidence>
<reference evidence="5 6" key="1">
    <citation type="journal article" date="2017" name="MBio">
        <title>Type VI secretion-mediated competition in the bee gut microbiome.</title>
        <authorList>
            <person name="Steele M.I."/>
            <person name="Kwong W.K."/>
            <person name="Powell J.E."/>
            <person name="Whiteley M."/>
            <person name="Moran N.A."/>
        </authorList>
    </citation>
    <scope>NUCLEOTIDE SEQUENCE [LARGE SCALE GENOMIC DNA]</scope>
    <source>
        <strain evidence="5 6">Nev3CBA3</strain>
    </source>
</reference>
<dbReference type="InterPro" id="IPR036286">
    <property type="entry name" value="LexA/Signal_pep-like_sf"/>
</dbReference>
<dbReference type="PANTHER" id="PTHR40661">
    <property type="match status" value="1"/>
</dbReference>
<keyword evidence="1" id="KW-0805">Transcription regulation</keyword>
<proteinExistence type="predicted"/>
<gene>
    <name evidence="5" type="ORF">BHC49_09070</name>
</gene>
<evidence type="ECO:0000256" key="1">
    <source>
        <dbReference type="ARBA" id="ARBA00023015"/>
    </source>
</evidence>
<feature type="domain" description="Peptidase S24/S26A/S26B/S26C" evidence="4">
    <location>
        <begin position="42"/>
        <end position="144"/>
    </location>
</feature>
<evidence type="ECO:0000313" key="5">
    <source>
        <dbReference type="EMBL" id="PIT54088.1"/>
    </source>
</evidence>
<dbReference type="AlphaFoldDB" id="A0A2N9XWK5"/>
<sequence length="152" mass="16874">MNNQLALNGVHGLHWNQSANRNIKSLTLSSNVAQPTFSEDSEFQIALARSALQKCGVSPSKAVCITIKGDSMEPVLPDGAIVGVNLDGKRIINNEIYVFRHSGSLHVKQLSWNDDNTINIHSFNSSRKDETAYLEDMEIIGQVFTWSVFVRD</sequence>
<evidence type="ECO:0000256" key="3">
    <source>
        <dbReference type="ARBA" id="ARBA00023163"/>
    </source>
</evidence>